<dbReference type="Proteomes" id="UP000195569">
    <property type="component" value="Unassembled WGS sequence"/>
</dbReference>
<protein>
    <recommendedName>
        <fullName evidence="3">Transposase</fullName>
    </recommendedName>
</protein>
<evidence type="ECO:0000313" key="1">
    <source>
        <dbReference type="EMBL" id="SIT48081.1"/>
    </source>
</evidence>
<proteinExistence type="predicted"/>
<sequence>MWKCVVAYFAAKMRTLQRFWAAWSKRLELCNVELLGFVLASRGRVC</sequence>
<reference evidence="1" key="1">
    <citation type="submission" date="2016-12" db="EMBL/GenBank/DDBJ databases">
        <authorList>
            <person name="Moulin L."/>
        </authorList>
    </citation>
    <scope>NUCLEOTIDE SEQUENCE [LARGE SCALE GENOMIC DNA]</scope>
    <source>
        <strain evidence="1">STM 7183</strain>
    </source>
</reference>
<comment type="caution">
    <text evidence="1">The sequence shown here is derived from an EMBL/GenBank/DDBJ whole genome shotgun (WGS) entry which is preliminary data.</text>
</comment>
<organism evidence="1 2">
    <name type="scientific">Paraburkholderia piptadeniae</name>
    <dbReference type="NCBI Taxonomy" id="1701573"/>
    <lineage>
        <taxon>Bacteria</taxon>
        <taxon>Pseudomonadati</taxon>
        <taxon>Pseudomonadota</taxon>
        <taxon>Betaproteobacteria</taxon>
        <taxon>Burkholderiales</taxon>
        <taxon>Burkholderiaceae</taxon>
        <taxon>Paraburkholderia</taxon>
    </lineage>
</organism>
<evidence type="ECO:0008006" key="3">
    <source>
        <dbReference type="Google" id="ProtNLM"/>
    </source>
</evidence>
<evidence type="ECO:0000313" key="2">
    <source>
        <dbReference type="Proteomes" id="UP000195569"/>
    </source>
</evidence>
<dbReference type="AlphaFoldDB" id="A0A1N7SKX4"/>
<dbReference type="EMBL" id="CYGY02000062">
    <property type="protein sequence ID" value="SIT48081.1"/>
    <property type="molecule type" value="Genomic_DNA"/>
</dbReference>
<keyword evidence="2" id="KW-1185">Reference proteome</keyword>
<accession>A0A1N7SKX4</accession>
<name>A0A1N7SKX4_9BURK</name>
<gene>
    <name evidence="1" type="ORF">BN2476_620057</name>
</gene>